<comment type="caution">
    <text evidence="1">The sequence shown here is derived from an EMBL/GenBank/DDBJ whole genome shotgun (WGS) entry which is preliminary data.</text>
</comment>
<sequence length="67" mass="7715">MSVDRFDGHINWYWVAGAKVINSRTARSKVDRSWMGGEANPDLVNVCRRHDKLRNDGEFATPLQLKK</sequence>
<protein>
    <recommendedName>
        <fullName evidence="3">HNH endonuclease</fullName>
    </recommendedName>
</protein>
<dbReference type="EMBL" id="BPRB01000403">
    <property type="protein sequence ID" value="GJE62770.1"/>
    <property type="molecule type" value="Genomic_DNA"/>
</dbReference>
<name>A0ABQ4U5Q6_9HYPH</name>
<dbReference type="Proteomes" id="UP001055057">
    <property type="component" value="Unassembled WGS sequence"/>
</dbReference>
<accession>A0ABQ4U5Q6</accession>
<evidence type="ECO:0008006" key="3">
    <source>
        <dbReference type="Google" id="ProtNLM"/>
    </source>
</evidence>
<reference evidence="1" key="2">
    <citation type="submission" date="2021-08" db="EMBL/GenBank/DDBJ databases">
        <authorList>
            <person name="Tani A."/>
            <person name="Ola A."/>
            <person name="Ogura Y."/>
            <person name="Katsura K."/>
            <person name="Hayashi T."/>
        </authorList>
    </citation>
    <scope>NUCLEOTIDE SEQUENCE</scope>
    <source>
        <strain evidence="1">DSM 23632</strain>
    </source>
</reference>
<keyword evidence="2" id="KW-1185">Reference proteome</keyword>
<evidence type="ECO:0000313" key="1">
    <source>
        <dbReference type="EMBL" id="GJE62770.1"/>
    </source>
</evidence>
<proteinExistence type="predicted"/>
<reference evidence="1" key="1">
    <citation type="journal article" date="2021" name="Front. Microbiol.">
        <title>Comprehensive Comparative Genomics and Phenotyping of Methylobacterium Species.</title>
        <authorList>
            <person name="Alessa O."/>
            <person name="Ogura Y."/>
            <person name="Fujitani Y."/>
            <person name="Takami H."/>
            <person name="Hayashi T."/>
            <person name="Sahin N."/>
            <person name="Tani A."/>
        </authorList>
    </citation>
    <scope>NUCLEOTIDE SEQUENCE</scope>
    <source>
        <strain evidence="1">DSM 23632</strain>
    </source>
</reference>
<gene>
    <name evidence="1" type="ORF">MPOCJGCO_4906</name>
</gene>
<evidence type="ECO:0000313" key="2">
    <source>
        <dbReference type="Proteomes" id="UP001055057"/>
    </source>
</evidence>
<organism evidence="1 2">
    <name type="scientific">Methylobacterium trifolii</name>
    <dbReference type="NCBI Taxonomy" id="1003092"/>
    <lineage>
        <taxon>Bacteria</taxon>
        <taxon>Pseudomonadati</taxon>
        <taxon>Pseudomonadota</taxon>
        <taxon>Alphaproteobacteria</taxon>
        <taxon>Hyphomicrobiales</taxon>
        <taxon>Methylobacteriaceae</taxon>
        <taxon>Methylobacterium</taxon>
    </lineage>
</organism>